<dbReference type="STRING" id="1440774.Y900_030710"/>
<proteinExistence type="predicted"/>
<dbReference type="EMBL" id="JALN02000005">
    <property type="protein sequence ID" value="KDE96706.1"/>
    <property type="molecule type" value="Genomic_DNA"/>
</dbReference>
<keyword evidence="7" id="KW-1185">Reference proteome</keyword>
<evidence type="ECO:0000256" key="1">
    <source>
        <dbReference type="ARBA" id="ARBA00004141"/>
    </source>
</evidence>
<dbReference type="GO" id="GO:0016020">
    <property type="term" value="C:membrane"/>
    <property type="evidence" value="ECO:0007669"/>
    <property type="project" value="UniProtKB-SubCell"/>
</dbReference>
<feature type="transmembrane region" description="Helical" evidence="5">
    <location>
        <begin position="42"/>
        <end position="70"/>
    </location>
</feature>
<dbReference type="GO" id="GO:0046873">
    <property type="term" value="F:metal ion transmembrane transporter activity"/>
    <property type="evidence" value="ECO:0007669"/>
    <property type="project" value="InterPro"/>
</dbReference>
<evidence type="ECO:0000256" key="4">
    <source>
        <dbReference type="ARBA" id="ARBA00023136"/>
    </source>
</evidence>
<feature type="transmembrane region" description="Helical" evidence="5">
    <location>
        <begin position="90"/>
        <end position="109"/>
    </location>
</feature>
<evidence type="ECO:0000256" key="3">
    <source>
        <dbReference type="ARBA" id="ARBA00022989"/>
    </source>
</evidence>
<dbReference type="InterPro" id="IPR001046">
    <property type="entry name" value="NRAMP_fam"/>
</dbReference>
<name>A0A064CAJ3_9MYCO</name>
<comment type="caution">
    <text evidence="6">The sequence shown here is derived from an EMBL/GenBank/DDBJ whole genome shotgun (WGS) entry which is preliminary data.</text>
</comment>
<sequence length="113" mass="11652">MVVIGAAALVMTADWAARSTGSEGNFGDAGDIARLLSAHSSVLGPVFAIVLLDASIVGAAAVTLATSYAFGDVFGLKHSLHRGFADAKPFYVSYIAMVAAAAGIVLIRVRRWV</sequence>
<evidence type="ECO:0000256" key="5">
    <source>
        <dbReference type="SAM" id="Phobius"/>
    </source>
</evidence>
<dbReference type="Proteomes" id="UP000022835">
    <property type="component" value="Unassembled WGS sequence"/>
</dbReference>
<protein>
    <submittedName>
        <fullName evidence="6">Uncharacterized protein</fullName>
    </submittedName>
</protein>
<keyword evidence="3 5" id="KW-1133">Transmembrane helix</keyword>
<organism evidence="6 7">
    <name type="scientific">Mycolicibacterium aromaticivorans JS19b1 = JCM 16368</name>
    <dbReference type="NCBI Taxonomy" id="1440774"/>
    <lineage>
        <taxon>Bacteria</taxon>
        <taxon>Bacillati</taxon>
        <taxon>Actinomycetota</taxon>
        <taxon>Actinomycetes</taxon>
        <taxon>Mycobacteriales</taxon>
        <taxon>Mycobacteriaceae</taxon>
        <taxon>Mycolicibacterium</taxon>
    </lineage>
</organism>
<dbReference type="AlphaFoldDB" id="A0A064CAJ3"/>
<comment type="subcellular location">
    <subcellularLocation>
        <location evidence="1">Membrane</location>
        <topology evidence="1">Multi-pass membrane protein</topology>
    </subcellularLocation>
</comment>
<evidence type="ECO:0000313" key="7">
    <source>
        <dbReference type="Proteomes" id="UP000022835"/>
    </source>
</evidence>
<dbReference type="Pfam" id="PF01566">
    <property type="entry name" value="Nramp"/>
    <property type="match status" value="1"/>
</dbReference>
<accession>A0A064CAJ3</accession>
<reference evidence="6" key="1">
    <citation type="submission" date="2014-05" db="EMBL/GenBank/DDBJ databases">
        <title>Genome sequence of Mycobacterium aromaticivorans strain JS19b1T (= DSM 45407T).</title>
        <authorList>
            <person name="Kwak Y."/>
            <person name="Park G.-S."/>
            <person name="Li Q.X."/>
            <person name="Lee S.-E."/>
            <person name="Shin J.-H."/>
        </authorList>
    </citation>
    <scope>NUCLEOTIDE SEQUENCE [LARGE SCALE GENOMIC DNA]</scope>
    <source>
        <strain evidence="6">JS19b1</strain>
    </source>
</reference>
<gene>
    <name evidence="6" type="ORF">Y900_030710</name>
</gene>
<keyword evidence="2 5" id="KW-0812">Transmembrane</keyword>
<evidence type="ECO:0000256" key="2">
    <source>
        <dbReference type="ARBA" id="ARBA00022692"/>
    </source>
</evidence>
<keyword evidence="4 5" id="KW-0472">Membrane</keyword>
<dbReference type="eggNOG" id="COG1914">
    <property type="taxonomic scope" value="Bacteria"/>
</dbReference>
<evidence type="ECO:0000313" key="6">
    <source>
        <dbReference type="EMBL" id="KDE96706.1"/>
    </source>
</evidence>